<dbReference type="GO" id="GO:0052621">
    <property type="term" value="F:diguanylate cyclase activity"/>
    <property type="evidence" value="ECO:0007669"/>
    <property type="project" value="UniProtKB-EC"/>
</dbReference>
<dbReference type="GO" id="GO:1902201">
    <property type="term" value="P:negative regulation of bacterial-type flagellum-dependent cell motility"/>
    <property type="evidence" value="ECO:0007669"/>
    <property type="project" value="TreeGrafter"/>
</dbReference>
<protein>
    <recommendedName>
        <fullName evidence="1">diguanylate cyclase</fullName>
        <ecNumber evidence="1">2.7.7.65</ecNumber>
    </recommendedName>
</protein>
<dbReference type="AlphaFoldDB" id="A0A7X1F8H1"/>
<name>A0A7X1F8H1_9SPHN</name>
<evidence type="ECO:0000313" key="5">
    <source>
        <dbReference type="Proteomes" id="UP000520156"/>
    </source>
</evidence>
<dbReference type="CDD" id="cd01949">
    <property type="entry name" value="GGDEF"/>
    <property type="match status" value="1"/>
</dbReference>
<evidence type="ECO:0000256" key="2">
    <source>
        <dbReference type="SAM" id="MobiDB-lite"/>
    </source>
</evidence>
<dbReference type="Gene3D" id="3.30.70.270">
    <property type="match status" value="1"/>
</dbReference>
<evidence type="ECO:0000259" key="3">
    <source>
        <dbReference type="PROSITE" id="PS50887"/>
    </source>
</evidence>
<dbReference type="PANTHER" id="PTHR45138">
    <property type="entry name" value="REGULATORY COMPONENTS OF SENSORY TRANSDUCTION SYSTEM"/>
    <property type="match status" value="1"/>
</dbReference>
<organism evidence="4 5">
    <name type="scientific">Novosphingobium aerophilum</name>
    <dbReference type="NCBI Taxonomy" id="2839843"/>
    <lineage>
        <taxon>Bacteria</taxon>
        <taxon>Pseudomonadati</taxon>
        <taxon>Pseudomonadota</taxon>
        <taxon>Alphaproteobacteria</taxon>
        <taxon>Sphingomonadales</taxon>
        <taxon>Sphingomonadaceae</taxon>
        <taxon>Novosphingobium</taxon>
    </lineage>
</organism>
<feature type="domain" description="GGDEF" evidence="3">
    <location>
        <begin position="172"/>
        <end position="303"/>
    </location>
</feature>
<evidence type="ECO:0000256" key="1">
    <source>
        <dbReference type="ARBA" id="ARBA00012528"/>
    </source>
</evidence>
<dbReference type="GO" id="GO:0043709">
    <property type="term" value="P:cell adhesion involved in single-species biofilm formation"/>
    <property type="evidence" value="ECO:0007669"/>
    <property type="project" value="TreeGrafter"/>
</dbReference>
<accession>A0A7X1F8H1</accession>
<dbReference type="GO" id="GO:0005886">
    <property type="term" value="C:plasma membrane"/>
    <property type="evidence" value="ECO:0007669"/>
    <property type="project" value="TreeGrafter"/>
</dbReference>
<dbReference type="PANTHER" id="PTHR45138:SF24">
    <property type="entry name" value="DIGUANYLATE CYCLASE DGCC-RELATED"/>
    <property type="match status" value="1"/>
</dbReference>
<keyword evidence="5" id="KW-1185">Reference proteome</keyword>
<dbReference type="InterPro" id="IPR000160">
    <property type="entry name" value="GGDEF_dom"/>
</dbReference>
<dbReference type="InterPro" id="IPR043128">
    <property type="entry name" value="Rev_trsase/Diguanyl_cyclase"/>
</dbReference>
<feature type="region of interest" description="Disordered" evidence="2">
    <location>
        <begin position="89"/>
        <end position="112"/>
    </location>
</feature>
<evidence type="ECO:0000313" key="4">
    <source>
        <dbReference type="EMBL" id="MBC2652194.1"/>
    </source>
</evidence>
<dbReference type="Pfam" id="PF00990">
    <property type="entry name" value="GGDEF"/>
    <property type="match status" value="1"/>
</dbReference>
<comment type="caution">
    <text evidence="4">The sequence shown here is derived from an EMBL/GenBank/DDBJ whole genome shotgun (WGS) entry which is preliminary data.</text>
</comment>
<gene>
    <name evidence="4" type="ORF">H7F49_10795</name>
</gene>
<feature type="compositionally biased region" description="Basic residues" evidence="2">
    <location>
        <begin position="103"/>
        <end position="112"/>
    </location>
</feature>
<dbReference type="InterPro" id="IPR050469">
    <property type="entry name" value="Diguanylate_Cyclase"/>
</dbReference>
<proteinExistence type="predicted"/>
<dbReference type="EC" id="2.7.7.65" evidence="1"/>
<dbReference type="Proteomes" id="UP000520156">
    <property type="component" value="Unassembled WGS sequence"/>
</dbReference>
<dbReference type="NCBIfam" id="TIGR00254">
    <property type="entry name" value="GGDEF"/>
    <property type="match status" value="1"/>
</dbReference>
<reference evidence="4 5" key="1">
    <citation type="submission" date="2020-08" db="EMBL/GenBank/DDBJ databases">
        <title>The genome sequence of Novosphingobium flavum 4Y4.</title>
        <authorList>
            <person name="Liu Y."/>
        </authorList>
    </citation>
    <scope>NUCLEOTIDE SEQUENCE [LARGE SCALE GENOMIC DNA]</scope>
    <source>
        <strain evidence="4 5">4Y4</strain>
    </source>
</reference>
<feature type="region of interest" description="Disordered" evidence="2">
    <location>
        <begin position="119"/>
        <end position="138"/>
    </location>
</feature>
<dbReference type="SUPFAM" id="SSF55073">
    <property type="entry name" value="Nucleotide cyclase"/>
    <property type="match status" value="1"/>
</dbReference>
<dbReference type="EMBL" id="JACLAU010000016">
    <property type="protein sequence ID" value="MBC2652194.1"/>
    <property type="molecule type" value="Genomic_DNA"/>
</dbReference>
<sequence>MPAYPGRKNAEGVFRSDCRHCDRPIISWDKKAWHLAEGFNLLSVYQGMEKPFLYLIDTRNDFVVARFPIDHLETEPEVEAYMEQIKADNGVNDPESSLALRDSRKRKFRRTPLKPKQPGIEAFAVPAGPPEPLDGAAPADPRDCDKLTGLPGRGTFEAVFEAECRNAREHGLPLVIAFVDPDRMDKLNRAQGLDHGDKLITLIADELASLPGCHRHLSRNRGLEFVLLLRNADADVVAKALDQIRRTVADRKEFAVEGEGPGIACGLAQIAVDGDPRLALRAADVALHRAKAEGGNRVVKGVMEAPE</sequence>
<dbReference type="SMART" id="SM00267">
    <property type="entry name" value="GGDEF"/>
    <property type="match status" value="1"/>
</dbReference>
<dbReference type="PROSITE" id="PS50887">
    <property type="entry name" value="GGDEF"/>
    <property type="match status" value="1"/>
</dbReference>
<dbReference type="InterPro" id="IPR029787">
    <property type="entry name" value="Nucleotide_cyclase"/>
</dbReference>